<dbReference type="RefSeq" id="WP_013164091.1">
    <property type="nucleotide sequence ID" value="NC_014216.1"/>
</dbReference>
<dbReference type="InParanoid" id="D6Z4U3"/>
<dbReference type="AlphaFoldDB" id="D6Z4U3"/>
<proteinExistence type="predicted"/>
<keyword evidence="2" id="KW-1185">Reference proteome</keyword>
<dbReference type="STRING" id="589865.DaAHT2_1888"/>
<sequence>MTQPLQASNTDSFLAQVCRQAEQWPLRVLPLEGGLVLLREGLSGGQRQRLLALLSREIAPPGLLMAADTTGWNAHTPVAPPVTEQGEDYGVSGHCQVTVEERQQLFSCFQADN</sequence>
<dbReference type="HOGENOM" id="CLU_2129394_0_0_7"/>
<name>D6Z4U3_DESAT</name>
<accession>D6Z4U3</accession>
<dbReference type="Proteomes" id="UP000001508">
    <property type="component" value="Chromosome"/>
</dbReference>
<organism evidence="1 2">
    <name type="scientific">Desulfurivibrio alkaliphilus (strain DSM 19089 / UNIQEM U267 / AHT2)</name>
    <dbReference type="NCBI Taxonomy" id="589865"/>
    <lineage>
        <taxon>Bacteria</taxon>
        <taxon>Pseudomonadati</taxon>
        <taxon>Thermodesulfobacteriota</taxon>
        <taxon>Desulfobulbia</taxon>
        <taxon>Desulfobulbales</taxon>
        <taxon>Desulfobulbaceae</taxon>
        <taxon>Desulfurivibrio</taxon>
    </lineage>
</organism>
<dbReference type="EMBL" id="CP001940">
    <property type="protein sequence ID" value="ADH86568.1"/>
    <property type="molecule type" value="Genomic_DNA"/>
</dbReference>
<reference evidence="2" key="1">
    <citation type="submission" date="2010-02" db="EMBL/GenBank/DDBJ databases">
        <title>Complete sequence of Desulfurivibrio alkaliphilus AHT2.</title>
        <authorList>
            <consortium name="US DOE Joint Genome Institute"/>
            <person name="Pitluck S."/>
            <person name="Chertkov O."/>
            <person name="Detter J.C."/>
            <person name="Han C."/>
            <person name="Tapia R."/>
            <person name="Larimer F."/>
            <person name="Land M."/>
            <person name="Hauser L."/>
            <person name="Kyrpides N."/>
            <person name="Mikhailova N."/>
            <person name="Sorokin D.Y."/>
            <person name="Muyzer G."/>
            <person name="Woyke T."/>
        </authorList>
    </citation>
    <scope>NUCLEOTIDE SEQUENCE [LARGE SCALE GENOMIC DNA]</scope>
    <source>
        <strain evidence="2">DSM 19089 / UNIQEM U267 / AHT2</strain>
    </source>
</reference>
<gene>
    <name evidence="1" type="ordered locus">DaAHT2_1888</name>
</gene>
<evidence type="ECO:0000313" key="1">
    <source>
        <dbReference type="EMBL" id="ADH86568.1"/>
    </source>
</evidence>
<protein>
    <submittedName>
        <fullName evidence="1">Uncharacterized protein</fullName>
    </submittedName>
</protein>
<evidence type="ECO:0000313" key="2">
    <source>
        <dbReference type="Proteomes" id="UP000001508"/>
    </source>
</evidence>
<dbReference type="KEGG" id="dak:DaAHT2_1888"/>